<evidence type="ECO:0000313" key="1">
    <source>
        <dbReference type="EMBL" id="CUN32471.1"/>
    </source>
</evidence>
<sequence>MGYEIEFKLIDIKDINKIQCVEETEGPFGDDVKVVCRHDITDEYCKTIMQRAMTRIAIECEWRYIGCTERIGHHEFEVSGPVNKYIVIFGPMSRFSTS</sequence>
<protein>
    <submittedName>
        <fullName evidence="1">Uncharacterized protein</fullName>
    </submittedName>
</protein>
<dbReference type="AlphaFoldDB" id="A0A173VZ18"/>
<evidence type="ECO:0000313" key="2">
    <source>
        <dbReference type="Proteomes" id="UP000095350"/>
    </source>
</evidence>
<dbReference type="OrthoDB" id="9988620at2"/>
<accession>A0A173VZ18</accession>
<reference evidence="1 2" key="1">
    <citation type="submission" date="2015-09" db="EMBL/GenBank/DDBJ databases">
        <authorList>
            <consortium name="Pathogen Informatics"/>
        </authorList>
    </citation>
    <scope>NUCLEOTIDE SEQUENCE [LARGE SCALE GENOMIC DNA]</scope>
    <source>
        <strain evidence="1 2">2789STDY5834960</strain>
    </source>
</reference>
<proteinExistence type="predicted"/>
<gene>
    <name evidence="1" type="ORF">ERS852572_03916</name>
</gene>
<dbReference type="PaxDb" id="166486-ERS852572_03916"/>
<dbReference type="Proteomes" id="UP000095350">
    <property type="component" value="Unassembled WGS sequence"/>
</dbReference>
<organism evidence="1 2">
    <name type="scientific">Roseburia intestinalis</name>
    <dbReference type="NCBI Taxonomy" id="166486"/>
    <lineage>
        <taxon>Bacteria</taxon>
        <taxon>Bacillati</taxon>
        <taxon>Bacillota</taxon>
        <taxon>Clostridia</taxon>
        <taxon>Lachnospirales</taxon>
        <taxon>Lachnospiraceae</taxon>
        <taxon>Roseburia</taxon>
    </lineage>
</organism>
<dbReference type="RefSeq" id="WP_055196155.1">
    <property type="nucleotide sequence ID" value="NZ_CABIYH010000064.1"/>
</dbReference>
<dbReference type="EMBL" id="CYXZ01000064">
    <property type="protein sequence ID" value="CUN32471.1"/>
    <property type="molecule type" value="Genomic_DNA"/>
</dbReference>
<dbReference type="STRING" id="166486.ERS852572_03916"/>
<name>A0A173VZ18_9FIRM</name>